<name>A0ABN8XLW5_RANTA</name>
<evidence type="ECO:0000313" key="2">
    <source>
        <dbReference type="Proteomes" id="UP001176941"/>
    </source>
</evidence>
<proteinExistence type="predicted"/>
<keyword evidence="2" id="KW-1185">Reference proteome</keyword>
<comment type="caution">
    <text evidence="1">The sequence shown here is derived from an EMBL/GenBank/DDBJ whole genome shotgun (WGS) entry which is preliminary data.</text>
</comment>
<sequence length="260" mass="27998">MRAVGGQRRSAGWSARVRVCSLAVVGAGMSIEDSCPQAVSLCPCEARAQVPTCTLLEKNTLAGVVDARGHDTAHPQPPAEAVATRRADRMCPWSHRTVTGCKNRILGDSRSCFVVIVIYIKKAVVHGEPGLDAATREIQSKAVAPYVIAQRPCRKCAPAYPALHVKQSPRDVASVQICRCLVVLRCTRIIFSDHAAILLPPDPSVIDFEAGTPVSLTAVCHHVSSTYNQAFALFKARKPATAQRRGRFHNSASILNDVDA</sequence>
<accession>A0ABN8XLW5</accession>
<evidence type="ECO:0000313" key="1">
    <source>
        <dbReference type="EMBL" id="CAI9149570.1"/>
    </source>
</evidence>
<reference evidence="1" key="1">
    <citation type="submission" date="2023-04" db="EMBL/GenBank/DDBJ databases">
        <authorList>
            <consortium name="ELIXIR-Norway"/>
        </authorList>
    </citation>
    <scope>NUCLEOTIDE SEQUENCE [LARGE SCALE GENOMIC DNA]</scope>
</reference>
<protein>
    <submittedName>
        <fullName evidence="1">Uncharacterized protein</fullName>
    </submittedName>
</protein>
<dbReference type="Proteomes" id="UP001176941">
    <property type="component" value="Unassembled WGS sequence"/>
</dbReference>
<organism evidence="1 2">
    <name type="scientific">Rangifer tarandus platyrhynchus</name>
    <name type="common">Svalbard reindeer</name>
    <dbReference type="NCBI Taxonomy" id="3082113"/>
    <lineage>
        <taxon>Eukaryota</taxon>
        <taxon>Metazoa</taxon>
        <taxon>Chordata</taxon>
        <taxon>Craniata</taxon>
        <taxon>Vertebrata</taxon>
        <taxon>Euteleostomi</taxon>
        <taxon>Mammalia</taxon>
        <taxon>Eutheria</taxon>
        <taxon>Laurasiatheria</taxon>
        <taxon>Artiodactyla</taxon>
        <taxon>Ruminantia</taxon>
        <taxon>Pecora</taxon>
        <taxon>Cervidae</taxon>
        <taxon>Odocoileinae</taxon>
        <taxon>Rangifer</taxon>
    </lineage>
</organism>
<gene>
    <name evidence="1" type="ORF">MRATA1EN1_LOCUS31188</name>
</gene>
<dbReference type="EMBL" id="CATKSN020000412">
    <property type="protein sequence ID" value="CAI9149570.1"/>
    <property type="molecule type" value="Genomic_DNA"/>
</dbReference>